<keyword evidence="3" id="KW-1185">Reference proteome</keyword>
<evidence type="ECO:0000256" key="1">
    <source>
        <dbReference type="SAM" id="MobiDB-lite"/>
    </source>
</evidence>
<name>A0A916T4D2_9SPHN</name>
<gene>
    <name evidence="2" type="ORF">GCM10011380_21240</name>
</gene>
<feature type="region of interest" description="Disordered" evidence="1">
    <location>
        <begin position="1"/>
        <end position="87"/>
    </location>
</feature>
<protein>
    <submittedName>
        <fullName evidence="2">Uncharacterized protein</fullName>
    </submittedName>
</protein>
<reference evidence="2" key="2">
    <citation type="submission" date="2020-09" db="EMBL/GenBank/DDBJ databases">
        <authorList>
            <person name="Sun Q."/>
            <person name="Zhou Y."/>
        </authorList>
    </citation>
    <scope>NUCLEOTIDE SEQUENCE</scope>
    <source>
        <strain evidence="2">CGMCC 1.15330</strain>
    </source>
</reference>
<dbReference type="Proteomes" id="UP000623067">
    <property type="component" value="Unassembled WGS sequence"/>
</dbReference>
<evidence type="ECO:0000313" key="3">
    <source>
        <dbReference type="Proteomes" id="UP000623067"/>
    </source>
</evidence>
<accession>A0A916T4D2</accession>
<dbReference type="AlphaFoldDB" id="A0A916T4D2"/>
<reference evidence="2" key="1">
    <citation type="journal article" date="2014" name="Int. J. Syst. Evol. Microbiol.">
        <title>Complete genome sequence of Corynebacterium casei LMG S-19264T (=DSM 44701T), isolated from a smear-ripened cheese.</title>
        <authorList>
            <consortium name="US DOE Joint Genome Institute (JGI-PGF)"/>
            <person name="Walter F."/>
            <person name="Albersmeier A."/>
            <person name="Kalinowski J."/>
            <person name="Ruckert C."/>
        </authorList>
    </citation>
    <scope>NUCLEOTIDE SEQUENCE</scope>
    <source>
        <strain evidence="2">CGMCC 1.15330</strain>
    </source>
</reference>
<evidence type="ECO:0000313" key="2">
    <source>
        <dbReference type="EMBL" id="GGB31661.1"/>
    </source>
</evidence>
<dbReference type="EMBL" id="BMIH01000003">
    <property type="protein sequence ID" value="GGB31661.1"/>
    <property type="molecule type" value="Genomic_DNA"/>
</dbReference>
<sequence length="87" mass="9117">MSGNGARGESGSSVGVPAAPVSPGGDAVCARAGGTGSPARRIPAPARERPARRTRHDMAPVLGFIDKGDNGRRRLFSRRPPWQEDAR</sequence>
<proteinExistence type="predicted"/>
<comment type="caution">
    <text evidence="2">The sequence shown here is derived from an EMBL/GenBank/DDBJ whole genome shotgun (WGS) entry which is preliminary data.</text>
</comment>
<organism evidence="2 3">
    <name type="scientific">Sphingomonas metalli</name>
    <dbReference type="NCBI Taxonomy" id="1779358"/>
    <lineage>
        <taxon>Bacteria</taxon>
        <taxon>Pseudomonadati</taxon>
        <taxon>Pseudomonadota</taxon>
        <taxon>Alphaproteobacteria</taxon>
        <taxon>Sphingomonadales</taxon>
        <taxon>Sphingomonadaceae</taxon>
        <taxon>Sphingomonas</taxon>
    </lineage>
</organism>